<evidence type="ECO:0000313" key="2">
    <source>
        <dbReference type="Proteomes" id="UP000304148"/>
    </source>
</evidence>
<accession>A0A383RJL1</accession>
<protein>
    <submittedName>
        <fullName evidence="1">Uncharacterized protein</fullName>
    </submittedName>
</protein>
<organism evidence="1 2">
    <name type="scientific">Paenibacillus alvei</name>
    <name type="common">Bacillus alvei</name>
    <dbReference type="NCBI Taxonomy" id="44250"/>
    <lineage>
        <taxon>Bacteria</taxon>
        <taxon>Bacillati</taxon>
        <taxon>Bacillota</taxon>
        <taxon>Bacilli</taxon>
        <taxon>Bacillales</taxon>
        <taxon>Paenibacillaceae</taxon>
        <taxon>Paenibacillus</taxon>
    </lineage>
</organism>
<evidence type="ECO:0000313" key="1">
    <source>
        <dbReference type="EMBL" id="SYX86476.1"/>
    </source>
</evidence>
<reference evidence="2" key="1">
    <citation type="submission" date="2018-08" db="EMBL/GenBank/DDBJ databases">
        <authorList>
            <person name="Chevrot R."/>
        </authorList>
    </citation>
    <scope>NUCLEOTIDE SEQUENCE [LARGE SCALE GENOMIC DNA]</scope>
</reference>
<gene>
    <name evidence="1" type="ORF">PBLR_14902</name>
</gene>
<dbReference type="AlphaFoldDB" id="A0A383RJL1"/>
<sequence>MDTCVRIKFVSIKVIKGYRKWVFGLKARWLVRLKTRMAVSEQPRGCVFSIDRVRNLIGDGEGRIM</sequence>
<dbReference type="EMBL" id="LS992241">
    <property type="protein sequence ID" value="SYX86476.1"/>
    <property type="molecule type" value="Genomic_DNA"/>
</dbReference>
<proteinExistence type="predicted"/>
<dbReference type="Proteomes" id="UP000304148">
    <property type="component" value="Chromosome"/>
</dbReference>
<name>A0A383RJL1_PAEAL</name>